<evidence type="ECO:0008006" key="7">
    <source>
        <dbReference type="Google" id="ProtNLM"/>
    </source>
</evidence>
<dbReference type="InterPro" id="IPR006594">
    <property type="entry name" value="LisH"/>
</dbReference>
<keyword evidence="6" id="KW-1185">Reference proteome</keyword>
<accession>A0AAE1UBX9</accession>
<feature type="region of interest" description="Disordered" evidence="4">
    <location>
        <begin position="1"/>
        <end position="22"/>
    </location>
</feature>
<evidence type="ECO:0000313" key="6">
    <source>
        <dbReference type="Proteomes" id="UP001292094"/>
    </source>
</evidence>
<dbReference type="PRINTS" id="PR01743">
    <property type="entry name" value="SSDNABINDING"/>
</dbReference>
<dbReference type="GO" id="GO:0005634">
    <property type="term" value="C:nucleus"/>
    <property type="evidence" value="ECO:0007669"/>
    <property type="project" value="UniProtKB-SubCell"/>
</dbReference>
<dbReference type="GO" id="GO:0045944">
    <property type="term" value="P:positive regulation of transcription by RNA polymerase II"/>
    <property type="evidence" value="ECO:0007669"/>
    <property type="project" value="TreeGrafter"/>
</dbReference>
<organism evidence="5 6">
    <name type="scientific">Petrolisthes manimaculis</name>
    <dbReference type="NCBI Taxonomy" id="1843537"/>
    <lineage>
        <taxon>Eukaryota</taxon>
        <taxon>Metazoa</taxon>
        <taxon>Ecdysozoa</taxon>
        <taxon>Arthropoda</taxon>
        <taxon>Crustacea</taxon>
        <taxon>Multicrustacea</taxon>
        <taxon>Malacostraca</taxon>
        <taxon>Eumalacostraca</taxon>
        <taxon>Eucarida</taxon>
        <taxon>Decapoda</taxon>
        <taxon>Pleocyemata</taxon>
        <taxon>Anomura</taxon>
        <taxon>Galatheoidea</taxon>
        <taxon>Porcellanidae</taxon>
        <taxon>Petrolisthes</taxon>
    </lineage>
</organism>
<dbReference type="PROSITE" id="PS50896">
    <property type="entry name" value="LISH"/>
    <property type="match status" value="1"/>
</dbReference>
<keyword evidence="3" id="KW-0539">Nucleus</keyword>
<comment type="caution">
    <text evidence="5">The sequence shown here is derived from an EMBL/GenBank/DDBJ whole genome shotgun (WGS) entry which is preliminary data.</text>
</comment>
<evidence type="ECO:0000256" key="3">
    <source>
        <dbReference type="ARBA" id="ARBA00023242"/>
    </source>
</evidence>
<dbReference type="PANTHER" id="PTHR12610">
    <property type="entry name" value="SINGLE STRANDED DNA BINDING PROTEIN"/>
    <property type="match status" value="1"/>
</dbReference>
<evidence type="ECO:0000256" key="1">
    <source>
        <dbReference type="ARBA" id="ARBA00004123"/>
    </source>
</evidence>
<protein>
    <recommendedName>
        <fullName evidence="7">LisH domain-containing protein</fullName>
    </recommendedName>
</protein>
<comment type="subcellular location">
    <subcellularLocation>
        <location evidence="1">Nucleus</location>
    </subcellularLocation>
</comment>
<gene>
    <name evidence="5" type="ORF">Pmani_015112</name>
</gene>
<proteinExistence type="predicted"/>
<evidence type="ECO:0000256" key="2">
    <source>
        <dbReference type="ARBA" id="ARBA00023125"/>
    </source>
</evidence>
<keyword evidence="2" id="KW-0238">DNA-binding</keyword>
<dbReference type="InterPro" id="IPR008116">
    <property type="entry name" value="SSDP_DNA-bd"/>
</dbReference>
<reference evidence="5" key="1">
    <citation type="submission" date="2023-11" db="EMBL/GenBank/DDBJ databases">
        <title>Genome assemblies of two species of porcelain crab, Petrolisthes cinctipes and Petrolisthes manimaculis (Anomura: Porcellanidae).</title>
        <authorList>
            <person name="Angst P."/>
        </authorList>
    </citation>
    <scope>NUCLEOTIDE SEQUENCE</scope>
    <source>
        <strain evidence="5">PB745_02</strain>
        <tissue evidence="5">Gill</tissue>
    </source>
</reference>
<dbReference type="AlphaFoldDB" id="A0AAE1UBX9"/>
<evidence type="ECO:0000313" key="5">
    <source>
        <dbReference type="EMBL" id="KAK4313550.1"/>
    </source>
</evidence>
<evidence type="ECO:0000256" key="4">
    <source>
        <dbReference type="SAM" id="MobiDB-lite"/>
    </source>
</evidence>
<dbReference type="EMBL" id="JAWZYT010001290">
    <property type="protein sequence ID" value="KAK4313550.1"/>
    <property type="molecule type" value="Genomic_DNA"/>
</dbReference>
<dbReference type="Proteomes" id="UP001292094">
    <property type="component" value="Unassembled WGS sequence"/>
</dbReference>
<name>A0AAE1UBX9_9EUCA</name>
<dbReference type="GO" id="GO:0003697">
    <property type="term" value="F:single-stranded DNA binding"/>
    <property type="evidence" value="ECO:0007669"/>
    <property type="project" value="InterPro"/>
</dbReference>
<dbReference type="PANTHER" id="PTHR12610:SF12">
    <property type="entry name" value="SEQUENCE-SPECIFIC SINGLE-STRANDED DNA-BINDING PROTEIN, ISOFORM D"/>
    <property type="match status" value="1"/>
</dbReference>
<sequence>MATRPPLISQRPSPSQTPPPLQSRLGYSTVFNMYAKGKGSSVPSDAQAREKLALYVYEYLLHVGAQKAAQTFLSEVSIHYAFAWRCLQEAIST</sequence>
<dbReference type="SMART" id="SM00667">
    <property type="entry name" value="LisH"/>
    <property type="match status" value="1"/>
</dbReference>